<keyword evidence="3" id="KW-1185">Reference proteome</keyword>
<keyword evidence="1" id="KW-1133">Transmembrane helix</keyword>
<evidence type="ECO:0000256" key="1">
    <source>
        <dbReference type="SAM" id="Phobius"/>
    </source>
</evidence>
<organism evidence="2 3">
    <name type="scientific">Streptomyces phaeochromogenes</name>
    <dbReference type="NCBI Taxonomy" id="1923"/>
    <lineage>
        <taxon>Bacteria</taxon>
        <taxon>Bacillati</taxon>
        <taxon>Actinomycetota</taxon>
        <taxon>Actinomycetes</taxon>
        <taxon>Kitasatosporales</taxon>
        <taxon>Streptomycetaceae</taxon>
        <taxon>Streptomyces</taxon>
        <taxon>Streptomyces phaeochromogenes group</taxon>
    </lineage>
</organism>
<dbReference type="Proteomes" id="UP001340816">
    <property type="component" value="Chromosome"/>
</dbReference>
<keyword evidence="1" id="KW-0472">Membrane</keyword>
<proteinExistence type="predicted"/>
<sequence length="291" mass="30764">MHVYLRTRGAPRKLDYAFLGAAPGSRWWDTYSELTATERPCLLAVTSKDRWRVLISGVPSARTDSVGTLVYYTLVLDGSPCPSGTTGTGQDRATVLALASRWLDDITRHPEGRGVLSELLDSLCSSAEVDRLLAARNSELTAERAELTTRLATALASLNPVPSAQDTGDPSPVLLTERWIAGRTAPGADAAFLARLSSLLSGEDGQAHLLNLVSSAEDITTLPEKSGLLAVLIEGGMVGDSAMPAEVLPKLTSEVVASAPKARWRAAVVPTVLTALILLLVGLALIAGNWT</sequence>
<name>A0ABZ1HR97_STRPH</name>
<evidence type="ECO:0000313" key="3">
    <source>
        <dbReference type="Proteomes" id="UP001340816"/>
    </source>
</evidence>
<evidence type="ECO:0000313" key="2">
    <source>
        <dbReference type="EMBL" id="WSD19941.1"/>
    </source>
</evidence>
<reference evidence="2 3" key="1">
    <citation type="submission" date="2022-10" db="EMBL/GenBank/DDBJ databases">
        <title>The complete genomes of actinobacterial strains from the NBC collection.</title>
        <authorList>
            <person name="Joergensen T.S."/>
            <person name="Alvarez Arevalo M."/>
            <person name="Sterndorff E.B."/>
            <person name="Faurdal D."/>
            <person name="Vuksanovic O."/>
            <person name="Mourched A.-S."/>
            <person name="Charusanti P."/>
            <person name="Shaw S."/>
            <person name="Blin K."/>
            <person name="Weber T."/>
        </authorList>
    </citation>
    <scope>NUCLEOTIDE SEQUENCE [LARGE SCALE GENOMIC DNA]</scope>
    <source>
        <strain evidence="2 3">NBC 01752</strain>
    </source>
</reference>
<feature type="transmembrane region" description="Helical" evidence="1">
    <location>
        <begin position="267"/>
        <end position="288"/>
    </location>
</feature>
<gene>
    <name evidence="2" type="ORF">OHB35_45660</name>
</gene>
<protein>
    <submittedName>
        <fullName evidence="2">Uncharacterized protein</fullName>
    </submittedName>
</protein>
<accession>A0ABZ1HR97</accession>
<dbReference type="RefSeq" id="WP_326761832.1">
    <property type="nucleotide sequence ID" value="NZ_CP109135.1"/>
</dbReference>
<keyword evidence="1" id="KW-0812">Transmembrane</keyword>
<dbReference type="EMBL" id="CP109135">
    <property type="protein sequence ID" value="WSD19941.1"/>
    <property type="molecule type" value="Genomic_DNA"/>
</dbReference>